<organism evidence="1 2">
    <name type="scientific">Burkholderia aenigmatica</name>
    <dbReference type="NCBI Taxonomy" id="2015348"/>
    <lineage>
        <taxon>Bacteria</taxon>
        <taxon>Pseudomonadati</taxon>
        <taxon>Pseudomonadota</taxon>
        <taxon>Betaproteobacteria</taxon>
        <taxon>Burkholderiales</taxon>
        <taxon>Burkholderiaceae</taxon>
        <taxon>Burkholderia</taxon>
        <taxon>Burkholderia cepacia complex</taxon>
    </lineage>
</organism>
<proteinExistence type="predicted"/>
<comment type="caution">
    <text evidence="1">The sequence shown here is derived from an EMBL/GenBank/DDBJ whole genome shotgun (WGS) entry which is preliminary data.</text>
</comment>
<reference evidence="1 2" key="1">
    <citation type="submission" date="2019-09" db="EMBL/GenBank/DDBJ databases">
        <authorList>
            <person name="Depoorter E."/>
        </authorList>
    </citation>
    <scope>NUCLEOTIDE SEQUENCE [LARGE SCALE GENOMIC DNA]</scope>
    <source>
        <strain evidence="1 2">R-17378</strain>
    </source>
</reference>
<accession>A0ABY6XR03</accession>
<keyword evidence="2" id="KW-1185">Reference proteome</keyword>
<sequence>MPGCCGGVAGFNGASRHVVLRLTMHSVRGSARHATIPGRSVACDAHAISLADREPSRIVGQWPARRAFKHGDVCRRPSERMKKSIKSMNWISSRLHQAFRRAIARPLAWCDCFCANVAFKINAQTIKCAGGLRGLRAPLPNALSTSERDRNAVRLRWRARSDQSCDPVSLGPSPGCAGPRPGTANIDWPEGLGAGSEGHLTCQSSCPDLPPSTFLGLPLAVQPRWIEEAVPDQRDHH</sequence>
<dbReference type="Proteomes" id="UP000494120">
    <property type="component" value="Unassembled WGS sequence"/>
</dbReference>
<name>A0ABY6XR03_9BURK</name>
<protein>
    <submittedName>
        <fullName evidence="1">Uncharacterized protein</fullName>
    </submittedName>
</protein>
<evidence type="ECO:0000313" key="2">
    <source>
        <dbReference type="Proteomes" id="UP000494120"/>
    </source>
</evidence>
<evidence type="ECO:0000313" key="1">
    <source>
        <dbReference type="EMBL" id="VWC66710.1"/>
    </source>
</evidence>
<gene>
    <name evidence="1" type="ORF">BLA17378_02916</name>
</gene>
<dbReference type="EMBL" id="CABVQG010000009">
    <property type="protein sequence ID" value="VWC66710.1"/>
    <property type="molecule type" value="Genomic_DNA"/>
</dbReference>